<feature type="binding site" evidence="9">
    <location>
        <position position="146"/>
    </location>
    <ligand>
        <name>Fe cation</name>
        <dbReference type="ChEBI" id="CHEBI:24875"/>
        <label>2</label>
    </ligand>
</feature>
<evidence type="ECO:0000256" key="6">
    <source>
        <dbReference type="ARBA" id="ARBA00023004"/>
    </source>
</evidence>
<keyword evidence="10" id="KW-0830">Ubiquinone</keyword>
<evidence type="ECO:0000256" key="5">
    <source>
        <dbReference type="ARBA" id="ARBA00023002"/>
    </source>
</evidence>
<feature type="binding site" evidence="9">
    <location>
        <position position="64"/>
    </location>
    <ligand>
        <name>Fe cation</name>
        <dbReference type="ChEBI" id="CHEBI:24875"/>
        <label>1</label>
    </ligand>
</feature>
<comment type="similarity">
    <text evidence="9">Belongs to the COQ7 family.</text>
</comment>
<dbReference type="CDD" id="cd01042">
    <property type="entry name" value="DMQH"/>
    <property type="match status" value="1"/>
</dbReference>
<feature type="binding site" evidence="9">
    <location>
        <position position="178"/>
    </location>
    <ligand>
        <name>Fe cation</name>
        <dbReference type="ChEBI" id="CHEBI:24875"/>
        <label>1</label>
    </ligand>
</feature>
<keyword evidence="2 9" id="KW-1003">Cell membrane</keyword>
<name>A0A1N7M011_9GAMM</name>
<evidence type="ECO:0000256" key="7">
    <source>
        <dbReference type="ARBA" id="ARBA00023033"/>
    </source>
</evidence>
<dbReference type="RefSeq" id="WP_068439699.1">
    <property type="nucleotide sequence ID" value="NZ_CAJWBH010000006.1"/>
</dbReference>
<dbReference type="Pfam" id="PF03232">
    <property type="entry name" value="COQ7"/>
    <property type="match status" value="1"/>
</dbReference>
<dbReference type="InterPro" id="IPR012347">
    <property type="entry name" value="Ferritin-like"/>
</dbReference>
<comment type="catalytic activity">
    <reaction evidence="9">
        <text>a 5-methoxy-2-methyl-3-(all-trans-polyprenyl)benzene-1,4-diol + AH2 + O2 = a 3-demethylubiquinol + A + H2O</text>
        <dbReference type="Rhea" id="RHEA:50908"/>
        <dbReference type="Rhea" id="RHEA-COMP:10859"/>
        <dbReference type="Rhea" id="RHEA-COMP:10914"/>
        <dbReference type="ChEBI" id="CHEBI:13193"/>
        <dbReference type="ChEBI" id="CHEBI:15377"/>
        <dbReference type="ChEBI" id="CHEBI:15379"/>
        <dbReference type="ChEBI" id="CHEBI:17499"/>
        <dbReference type="ChEBI" id="CHEBI:84167"/>
        <dbReference type="ChEBI" id="CHEBI:84422"/>
        <dbReference type="EC" id="1.14.99.60"/>
    </reaction>
</comment>
<feature type="binding site" evidence="9">
    <location>
        <position position="94"/>
    </location>
    <ligand>
        <name>Fe cation</name>
        <dbReference type="ChEBI" id="CHEBI:24875"/>
        <label>1</label>
    </ligand>
</feature>
<evidence type="ECO:0000256" key="3">
    <source>
        <dbReference type="ARBA" id="ARBA00022688"/>
    </source>
</evidence>
<feature type="binding site" evidence="9">
    <location>
        <position position="97"/>
    </location>
    <ligand>
        <name>Fe cation</name>
        <dbReference type="ChEBI" id="CHEBI:24875"/>
        <label>1</label>
    </ligand>
</feature>
<dbReference type="InterPro" id="IPR009078">
    <property type="entry name" value="Ferritin-like_SF"/>
</dbReference>
<keyword evidence="8 9" id="KW-0472">Membrane</keyword>
<evidence type="ECO:0000256" key="8">
    <source>
        <dbReference type="ARBA" id="ARBA00023136"/>
    </source>
</evidence>
<comment type="function">
    <text evidence="9">Catalyzes the hydroxylation of 2-nonaprenyl-3-methyl-6-methoxy-1,4-benzoquinol during ubiquinone biosynthesis.</text>
</comment>
<dbReference type="AlphaFoldDB" id="A0A1N7M011"/>
<gene>
    <name evidence="9" type="primary">coq7</name>
    <name evidence="10" type="ORF">SAMN05421686_104328</name>
</gene>
<keyword evidence="6 9" id="KW-0408">Iron</keyword>
<dbReference type="EMBL" id="FTOH01000004">
    <property type="protein sequence ID" value="SIS79291.1"/>
    <property type="molecule type" value="Genomic_DNA"/>
</dbReference>
<reference evidence="11" key="1">
    <citation type="submission" date="2017-01" db="EMBL/GenBank/DDBJ databases">
        <authorList>
            <person name="Varghese N."/>
            <person name="Submissions S."/>
        </authorList>
    </citation>
    <scope>NUCLEOTIDE SEQUENCE [LARGE SCALE GENOMIC DNA]</scope>
    <source>
        <strain evidence="11">DSM 24913</strain>
    </source>
</reference>
<dbReference type="NCBIfam" id="NF033656">
    <property type="entry name" value="DMQ_monoox_COQ7"/>
    <property type="match status" value="1"/>
</dbReference>
<dbReference type="PANTHER" id="PTHR11237:SF4">
    <property type="entry name" value="5-DEMETHOXYUBIQUINONE HYDROXYLASE, MITOCHONDRIAL"/>
    <property type="match status" value="1"/>
</dbReference>
<keyword evidence="7 9" id="KW-0503">Monooxygenase</keyword>
<dbReference type="OrthoDB" id="5192789at2"/>
<feature type="binding site" evidence="9">
    <location>
        <position position="94"/>
    </location>
    <ligand>
        <name>Fe cation</name>
        <dbReference type="ChEBI" id="CHEBI:24875"/>
        <label>2</label>
    </ligand>
</feature>
<evidence type="ECO:0000313" key="11">
    <source>
        <dbReference type="Proteomes" id="UP000185639"/>
    </source>
</evidence>
<dbReference type="InterPro" id="IPR011566">
    <property type="entry name" value="Ubq_synth_Coq7"/>
</dbReference>
<evidence type="ECO:0000256" key="4">
    <source>
        <dbReference type="ARBA" id="ARBA00022723"/>
    </source>
</evidence>
<feature type="binding site" evidence="9">
    <location>
        <position position="178"/>
    </location>
    <ligand>
        <name>Fe cation</name>
        <dbReference type="ChEBI" id="CHEBI:24875"/>
        <label>2</label>
    </ligand>
</feature>
<dbReference type="GO" id="GO:0005886">
    <property type="term" value="C:plasma membrane"/>
    <property type="evidence" value="ECO:0007669"/>
    <property type="project" value="UniProtKB-SubCell"/>
</dbReference>
<accession>A0A1N7M011</accession>
<feature type="binding site" evidence="9">
    <location>
        <position position="181"/>
    </location>
    <ligand>
        <name>Fe cation</name>
        <dbReference type="ChEBI" id="CHEBI:24875"/>
        <label>2</label>
    </ligand>
</feature>
<dbReference type="STRING" id="484498.SAMN05421686_104328"/>
<keyword evidence="5 9" id="KW-0560">Oxidoreductase</keyword>
<dbReference type="EC" id="1.14.99.60" evidence="9"/>
<proteinExistence type="inferred from homology"/>
<evidence type="ECO:0000256" key="1">
    <source>
        <dbReference type="ARBA" id="ARBA00004749"/>
    </source>
</evidence>
<dbReference type="GO" id="GO:0006744">
    <property type="term" value="P:ubiquinone biosynthetic process"/>
    <property type="evidence" value="ECO:0007669"/>
    <property type="project" value="UniProtKB-UniRule"/>
</dbReference>
<evidence type="ECO:0000313" key="10">
    <source>
        <dbReference type="EMBL" id="SIS79291.1"/>
    </source>
</evidence>
<keyword evidence="4 9" id="KW-0479">Metal-binding</keyword>
<dbReference type="GO" id="GO:0046872">
    <property type="term" value="F:metal ion binding"/>
    <property type="evidence" value="ECO:0007669"/>
    <property type="project" value="UniProtKB-KW"/>
</dbReference>
<dbReference type="UniPathway" id="UPA00232"/>
<sequence length="215" mass="23574">MTARRQFSLFDKLITNADQALRTLVPGAATAERASPAQSREYSELSEQERQHAAGLMRINHTGEVCAQALYQGQALTAKLPEVREAMEEAAEEEIDHLVWCEERIKDLGSHTSRLNPAFYALSFGIGAIAGKISDKVSLGFVAATEEQVCSHLSKHMTSLPTQDEKSKAVLLQMLEDEAKHATTAIEAGGKRFPLPVKMGMTALSKVMTKATYRI</sequence>
<comment type="cofactor">
    <cofactor evidence="9">
        <name>Fe cation</name>
        <dbReference type="ChEBI" id="CHEBI:24875"/>
    </cofactor>
    <text evidence="9">Binds 2 iron ions per subunit.</text>
</comment>
<dbReference type="HAMAP" id="MF_01658">
    <property type="entry name" value="COQ7"/>
    <property type="match status" value="1"/>
</dbReference>
<dbReference type="Gene3D" id="1.20.1260.10">
    <property type="match status" value="1"/>
</dbReference>
<organism evidence="10 11">
    <name type="scientific">Thalassolituus maritimus</name>
    <dbReference type="NCBI Taxonomy" id="484498"/>
    <lineage>
        <taxon>Bacteria</taxon>
        <taxon>Pseudomonadati</taxon>
        <taxon>Pseudomonadota</taxon>
        <taxon>Gammaproteobacteria</taxon>
        <taxon>Oceanospirillales</taxon>
        <taxon>Oceanospirillaceae</taxon>
        <taxon>Thalassolituus</taxon>
    </lineage>
</organism>
<dbReference type="InterPro" id="IPR047809">
    <property type="entry name" value="COQ7_proteobact"/>
</dbReference>
<comment type="subcellular location">
    <subcellularLocation>
        <location evidence="9">Cell membrane</location>
        <topology evidence="9">Peripheral membrane protein</topology>
    </subcellularLocation>
</comment>
<dbReference type="Proteomes" id="UP000185639">
    <property type="component" value="Unassembled WGS sequence"/>
</dbReference>
<dbReference type="PANTHER" id="PTHR11237">
    <property type="entry name" value="COENZYME Q10 BIOSYNTHESIS PROTEIN 7"/>
    <property type="match status" value="1"/>
</dbReference>
<protein>
    <recommendedName>
        <fullName evidence="9">3-demethoxyubiquinol 3-hydroxylase</fullName>
        <shortName evidence="9">DMQ hydroxylase</shortName>
        <ecNumber evidence="9">1.14.99.60</ecNumber>
    </recommendedName>
    <alternativeName>
        <fullName evidence="9">2-nonaprenyl-3-methyl-6-methoxy-1,4-benzoquinol hydroxylase</fullName>
    </alternativeName>
</protein>
<comment type="pathway">
    <text evidence="1 9">Cofactor biosynthesis; ubiquinone biosynthesis.</text>
</comment>
<evidence type="ECO:0000256" key="2">
    <source>
        <dbReference type="ARBA" id="ARBA00022475"/>
    </source>
</evidence>
<dbReference type="SUPFAM" id="SSF47240">
    <property type="entry name" value="Ferritin-like"/>
    <property type="match status" value="1"/>
</dbReference>
<evidence type="ECO:0000256" key="9">
    <source>
        <dbReference type="HAMAP-Rule" id="MF_01658"/>
    </source>
</evidence>
<dbReference type="GO" id="GO:0008682">
    <property type="term" value="F:3-demethoxyubiquinol 3-hydroxylase activity"/>
    <property type="evidence" value="ECO:0007669"/>
    <property type="project" value="UniProtKB-EC"/>
</dbReference>
<keyword evidence="3 9" id="KW-0831">Ubiquinone biosynthesis</keyword>
<keyword evidence="11" id="KW-1185">Reference proteome</keyword>